<evidence type="ECO:0000256" key="2">
    <source>
        <dbReference type="ARBA" id="ARBA00004442"/>
    </source>
</evidence>
<protein>
    <recommendedName>
        <fullName evidence="8">EGF-like domain-containing protein</fullName>
    </recommendedName>
</protein>
<dbReference type="EMBL" id="GG662691">
    <property type="protein sequence ID" value="EAR96559.2"/>
    <property type="molecule type" value="Genomic_DNA"/>
</dbReference>
<evidence type="ECO:0000256" key="7">
    <source>
        <dbReference type="ARBA" id="ARBA00023237"/>
    </source>
</evidence>
<evidence type="ECO:0000256" key="6">
    <source>
        <dbReference type="ARBA" id="ARBA00023136"/>
    </source>
</evidence>
<feature type="domain" description="EGF-like" evidence="8">
    <location>
        <begin position="2049"/>
        <end position="2082"/>
    </location>
</feature>
<keyword evidence="7" id="KW-0998">Cell outer membrane</keyword>
<keyword evidence="10" id="KW-1185">Reference proteome</keyword>
<dbReference type="PANTHER" id="PTHR11319:SF35">
    <property type="entry name" value="OUTER MEMBRANE PROTEIN PMPC-RELATED"/>
    <property type="match status" value="1"/>
</dbReference>
<reference evidence="10" key="1">
    <citation type="journal article" date="2006" name="PLoS Biol.">
        <title>Macronuclear genome sequence of the ciliate Tetrahymena thermophila, a model eukaryote.</title>
        <authorList>
            <person name="Eisen J.A."/>
            <person name="Coyne R.S."/>
            <person name="Wu M."/>
            <person name="Wu D."/>
            <person name="Thiagarajan M."/>
            <person name="Wortman J.R."/>
            <person name="Badger J.H."/>
            <person name="Ren Q."/>
            <person name="Amedeo P."/>
            <person name="Jones K.M."/>
            <person name="Tallon L.J."/>
            <person name="Delcher A.L."/>
            <person name="Salzberg S.L."/>
            <person name="Silva J.C."/>
            <person name="Haas B.J."/>
            <person name="Majoros W.H."/>
            <person name="Farzad M."/>
            <person name="Carlton J.M."/>
            <person name="Smith R.K. Jr."/>
            <person name="Garg J."/>
            <person name="Pearlman R.E."/>
            <person name="Karrer K.M."/>
            <person name="Sun L."/>
            <person name="Manning G."/>
            <person name="Elde N.C."/>
            <person name="Turkewitz A.P."/>
            <person name="Asai D.J."/>
            <person name="Wilkes D.E."/>
            <person name="Wang Y."/>
            <person name="Cai H."/>
            <person name="Collins K."/>
            <person name="Stewart B.A."/>
            <person name="Lee S.R."/>
            <person name="Wilamowska K."/>
            <person name="Weinberg Z."/>
            <person name="Ruzzo W.L."/>
            <person name="Wloga D."/>
            <person name="Gaertig J."/>
            <person name="Frankel J."/>
            <person name="Tsao C.-C."/>
            <person name="Gorovsky M.A."/>
            <person name="Keeling P.J."/>
            <person name="Waller R.F."/>
            <person name="Patron N.J."/>
            <person name="Cherry J.M."/>
            <person name="Stover N.A."/>
            <person name="Krieger C.J."/>
            <person name="del Toro C."/>
            <person name="Ryder H.F."/>
            <person name="Williamson S.C."/>
            <person name="Barbeau R.A."/>
            <person name="Hamilton E.P."/>
            <person name="Orias E."/>
        </authorList>
    </citation>
    <scope>NUCLEOTIDE SEQUENCE [LARGE SCALE GENOMIC DNA]</scope>
    <source>
        <strain evidence="10">SB210</strain>
    </source>
</reference>
<dbReference type="SUPFAM" id="SSF51126">
    <property type="entry name" value="Pectin lyase-like"/>
    <property type="match status" value="1"/>
</dbReference>
<evidence type="ECO:0000313" key="9">
    <source>
        <dbReference type="EMBL" id="EAR96559.2"/>
    </source>
</evidence>
<evidence type="ECO:0000313" key="10">
    <source>
        <dbReference type="Proteomes" id="UP000009168"/>
    </source>
</evidence>
<dbReference type="InterPro" id="IPR011050">
    <property type="entry name" value="Pectin_lyase_fold/virulence"/>
</dbReference>
<feature type="domain" description="EGF-like" evidence="8">
    <location>
        <begin position="1930"/>
        <end position="1964"/>
    </location>
</feature>
<evidence type="ECO:0000256" key="3">
    <source>
        <dbReference type="ARBA" id="ARBA00004613"/>
    </source>
</evidence>
<dbReference type="InParanoid" id="Q23JE5"/>
<organism evidence="9 10">
    <name type="scientific">Tetrahymena thermophila (strain SB210)</name>
    <dbReference type="NCBI Taxonomy" id="312017"/>
    <lineage>
        <taxon>Eukaryota</taxon>
        <taxon>Sar</taxon>
        <taxon>Alveolata</taxon>
        <taxon>Ciliophora</taxon>
        <taxon>Intramacronucleata</taxon>
        <taxon>Oligohymenophorea</taxon>
        <taxon>Hymenostomatida</taxon>
        <taxon>Tetrahymenina</taxon>
        <taxon>Tetrahymenidae</taxon>
        <taxon>Tetrahymena</taxon>
    </lineage>
</organism>
<evidence type="ECO:0000256" key="4">
    <source>
        <dbReference type="ARBA" id="ARBA00022525"/>
    </source>
</evidence>
<evidence type="ECO:0000259" key="8">
    <source>
        <dbReference type="SMART" id="SM00181"/>
    </source>
</evidence>
<accession>Q23JE5</accession>
<evidence type="ECO:0000256" key="1">
    <source>
        <dbReference type="ARBA" id="ARBA00004196"/>
    </source>
</evidence>
<keyword evidence="6" id="KW-0472">Membrane</keyword>
<dbReference type="PANTHER" id="PTHR11319">
    <property type="entry name" value="G PROTEIN-COUPLED RECEPTOR-RELATED"/>
    <property type="match status" value="1"/>
</dbReference>
<dbReference type="Pfam" id="PF02415">
    <property type="entry name" value="Chlam_PMP"/>
    <property type="match status" value="1"/>
</dbReference>
<dbReference type="SMART" id="SM00261">
    <property type="entry name" value="FU"/>
    <property type="match status" value="4"/>
</dbReference>
<name>Q23JE5_TETTS</name>
<dbReference type="HOGENOM" id="CLU_000184_0_0_1"/>
<sequence length="3878" mass="438618">MTDDGICVFENNFHEKGVSCNQNYCSYTDKLNFRTCLPYISHQVTGRVLSNNQCIVRGENINANVKSICKKGYCRLVNQYHVSCVDVKDQFYIKIIGISKAGDCVLDLKQIKNAHRLSQGVICSENECFDGITCIPLGSNQNSLSKLIDQSCAPLNTENSMSCFQNYPACLDQNNTCQLVSNINLQSIGNTQQGLCVQINQSYKNIGFCSSQYCIQEQSDLTFSCVPFDGSPQAIGIDQQGYCLTSTKLAHSCFNSKNVCQDPLTKFCIDISQSDNICAINGICYTMSLNQIPQYIGRDKNYLCLQNSQVSPQNLLVDKCLNIPSSICQKSDQTQCILYNGSTTYLGYISGTGYCAQLGQSTSLTQYQNIINLSQSYCQDNNFIIQQVNPQFQGRYQQYQICISTLQSQNNLSVEFCISGYCISSSNSCKQIGFDGVYIAKLADGTCGIAQQATAIQCGCINCDVCFYNFQSCYFLQDQGITSGVDTLGNCLNAGTYVSNLLKCQEKYCLKKNQSGQLACFSIDGLSGQFGIDNKGYCLNINQSGAVKCTQKTQSVCYDQDKQMCVQTLSYGVNQNGCNFNSICYQLSLQQFIGRDKKYNCLLSQQSSPQNSLIDKCLNLPNSICYKSDQTQCILYTGSTTYLGYIEGTGYCAQVGQSTSLTQYQNILNLSQNYCQDSSFVIQQTSPQFLGRYLQYQMCIYSQQPQNNLTIEFCSSGYCLYNSNSCKQIGFDGVYISKLVNGTCGNAFQTIAIQCGCLNCDVCLYNSQSCYFLKDSSITSGIDTNGNCLNVGTYTSNLLKCQSNYCIKNNLSGQSACFLIDGSPGQVGVDDKGNCLDANMPGAIKCSKTSSICYEQANQMCVYYHQNQNGCILNFTCQQFSLQQNIGKDKNFQCLLDQQNIDGTQVDICMDDPDQVCKSSDQMRCVLYRNSNVYLGYIQQTGICAQFNQKTSTISYQTVLNLNQIYCQNSDFVIQNIQPQFVGRDGVYQKCLVDSQISAQVEFCIQSYCLAADNSCKKIGFDGVQIAKLQNQQCSTDSQNNSIECAFINYDVCLLNQVCYWLSYSNINTAGIDIFGNCIQREVFIAKQNIKKCEIHHCLVLNLNNAKCTLIDGINFAGKNEEGLCLTLNQSIATVCTIFNSYVCFDQTNKYCTLTTTFGTQGGCSLNGNCYPLSSTQYIGRGINQQCLTSLQQASDNVDICFNDTNSICFDQINHCCVNYTNSAFYLGYIIENKQCAVNNQITYQLGVIANVKNLHQNYCQDTNGFIRQLDGQLNVGVDSNMFKCLIPNQQADSKAIQCYEGYCVSNNSCQLYNQIMIGRDPYYNCLSEGQQIAIQCSTAYACLDTVLKACFKINDTNANHSGMQTNGQCVVSGQYYQSIFKCSYNYCKQKLNPSDPKSFETCLPFDASQQRIGIDSNGYCVQQDIPNAIRCMEGQFCLNQQNGNSCQSLLFSHQEKRFARQKYTNYCLPYLNQDGKGDSIETCVQGSCLYTYPISGKDYCFTEGGQYFGYFIVGTDIQGYCIIENEVSNIQIATCYGITYCILTIRPGIYKCQKLSEPLPSYPNLIFRAKNVNQTCQDINTINSIGCLDGHYCLDISSNQCVKLNPDKMQNIGRNASDQKCIPQGVTIAIQCAQSYCIKANICIPLSIENPGKELNTDYCLHEKMEGKFGVSDCFKYGFCSMKNSITNLRSCYKLDYNNQNTIGIEKDTQQCIPQNQSVAVMCAIQRYCLDIQTQQCKYIDAKKNMCVDQFGKCATYGQCFSCNIDQCLAPDLSCQNLISGSNIYCTNNLGQCSQIQYGGCIICPDEFCMVNSYCFSSLQLLNQIKLNQCFQIDEYKKCLLKTIDQTDSNGNNFCSNNKGFCQNLSVSNDQCLQCPQYYTNPGNQKCYSIDQKYSFQSNKQQVYFQMKLTYVKQDCYDQNYCQSNIKSKCQTGCYSCSSQNICTQCVEGYFLFQESTINQICIQCPNIQYQYNDLKQYYKNIPTYRCLDCSSDYGLWNKIGSNYRTCTNYIILLDNVLQIVNNNLHATNFILNNKNGQYSLSALDISTCSKDCFSCMQISSLQAVCLQCMSGYILSNGVCQPCPNQCIKCSYATLIQGFITLLNQQNVDSSQIYNGNIIIICLQCQINYLVSYNLQYCTQCGDKCNYCQYGEDCVNNIQNCERNTIVVNNGSQIKDISSYLWSFVSPSSSFTFQYQCKKCNSGYSLINQNQCDLIGCQSINQCNSCIYIKNQNVCQYCLDGNVLSNLQNPPNCQNDICSQNIYNCSECYLYLDSQQGINFYQCTKCIDQNSTPSFYGCIKCPIGCSSCYEGTREFNLTHSIIYDKNFYTLQQRLDYNKDNKYSLYCTQCLDGYFFDQQQKLCLPIQCGQYCLLCKLINNKPQCMQCNYEKLQALISKISYFIGKLYFNQNYILDFNSMVTITASSDDCQICPIMCETCINNNDLNINPLYLYDSQCLSCKKSYGSNPDLLNYKITYDKVRRKCYLCNNSEQGCFYKKQRVIYTQCLDAESSLGIGTQSNPINYNKLNEINFDQLILDEINYNQAIVYYNELQVKQLEVQIIFLGELCVESKHQTLVTTLKDQVRSLETAILNITTLNSNLNKTMTFQQQDAIRIQGFDQINIQGILFQQSLSMQDIGFVASDKNLSSFNLFNCSFSQFLQKNLSKQYLIINLSTLQQSTIIFKDVSFQNIQILNQQQLIQINNTFSNSSVYIKFDSVQFNHVTFSNSKMVKLNFKNSTLDMSNLIFTQSTIEDQTLLLDIQQNSLQNQYVRILFDNITFFQSYFFNKSQILNSNFLNQLSINNMAFNQCSFSQILSDTNPLIISNQFDIKGFQIESSQINQYNFFQQVDSLFYQKGKKQQYSFSNIFIQNNKFNLKNNFLLLLSTQLSTDLTLEGIFLKQNIFQDKISSSLIQLMNLGQVLISNITTIDNTYFIVFSADNCKSVFLSNVFQKQNNDQLISPQICQLSQIQNKINLVNITQENIIISSNIIQIQNSFQKLNSNPLQIQILNYNSTQTKLLYYNVTQNCALVAITSKLNSYLNLTNINFKYFGAIPLIKQNQIGQISYGIYFNSPNLIADVLKSNFTDLQQNSQFNWISGFLKQITFDNCQFQNDIQNFNLNNLVYGGFFKLSSEQLNIKNSFFINGNAFCGGAFYWVSQNKGGLYLHNCIFLNNTASNTIYSESSGGAVYIDGLQSFSQDVLIEKSTFSNNFALFYGGALQIKTTISPRSVVQIQYSQFNDNLSIKGSIINVDSSKISQTAIIFQNITCIVNINNVIQLTLPFKDQLIEQLKQGVQNQASLISINDVYEVQIMKSYFQISSKNFQQQVEPLIIYLVYQKILLITNVQFFNELSNIYEGSLFFGNLITLKQIKKIQIVNITIKNNKSIQMPFQITTQNENLAIYNSQECIITLSQINSNICQTCSQGILNIVTNYLYIQNTTFDKNIAMYGSALFLEQAQNGQVDQMSIQYDTNNFQIIRSQFSNNLAQNSGGAIFINQSSLYIIQTVFENNRANLYGGAIFLENKDENILKRTLQISKSSFQSNQASMGGAIASTTFQGINYFSRNEFKFNKALLNYGQTIQASPTHIATYLNGKKQLNLKVLLIQNHQGGQLKDSIQFRLSNDQNEELLDFNSEETLQVTIEKGFGFINLQELRQNHGNFDLTKQIQIYGKRGQQLQLRVSSRLIKAPQYNQQEQIINYNNTYTFTVLIQFSQYCPVGYVVQQIHEKYDFCAECYESTYSLQVSDSCYSCPSKDVFCKGKLILLPSNLWRVNQNSSKLFDCKNCVGDLEIQRIKSSNLLLLQVKKTDLNYYCKEGYVGALCEDCDRSGQYWGDKYFLNLNQKCQNCCMVYTQLLKPNTNQAQGQSIIPPFKQACRQF</sequence>
<dbReference type="GeneID" id="7846915"/>
<dbReference type="GO" id="GO:0005576">
    <property type="term" value="C:extracellular region"/>
    <property type="evidence" value="ECO:0007669"/>
    <property type="project" value="UniProtKB-SubCell"/>
</dbReference>
<dbReference type="KEGG" id="tet:TTHERM_00488290"/>
<feature type="domain" description="EGF-like" evidence="8">
    <location>
        <begin position="2148"/>
        <end position="2214"/>
    </location>
</feature>
<dbReference type="InterPro" id="IPR006212">
    <property type="entry name" value="Furin_repeat"/>
</dbReference>
<keyword evidence="5" id="KW-0732">Signal</keyword>
<dbReference type="OrthoDB" id="296301at2759"/>
<dbReference type="SMART" id="SM00181">
    <property type="entry name" value="EGF"/>
    <property type="match status" value="4"/>
</dbReference>
<dbReference type="InterPro" id="IPR003368">
    <property type="entry name" value="POMP_repeat"/>
</dbReference>
<dbReference type="RefSeq" id="XP_001016804.2">
    <property type="nucleotide sequence ID" value="XM_001016804.2"/>
</dbReference>
<evidence type="ECO:0000256" key="5">
    <source>
        <dbReference type="ARBA" id="ARBA00022729"/>
    </source>
</evidence>
<comment type="subcellular location">
    <subcellularLocation>
        <location evidence="1">Cell envelope</location>
    </subcellularLocation>
    <subcellularLocation>
        <location evidence="2">Cell outer membrane</location>
    </subcellularLocation>
    <subcellularLocation>
        <location evidence="3">Secreted</location>
    </subcellularLocation>
</comment>
<gene>
    <name evidence="9" type="ORF">TTHERM_00488290</name>
</gene>
<dbReference type="InterPro" id="IPR000742">
    <property type="entry name" value="EGF"/>
</dbReference>
<feature type="domain" description="EGF-like" evidence="8">
    <location>
        <begin position="1839"/>
        <end position="1889"/>
    </location>
</feature>
<dbReference type="Proteomes" id="UP000009168">
    <property type="component" value="Unassembled WGS sequence"/>
</dbReference>
<proteinExistence type="predicted"/>
<keyword evidence="4" id="KW-0964">Secreted</keyword>